<dbReference type="InterPro" id="IPR001000">
    <property type="entry name" value="GH10_dom"/>
</dbReference>
<dbReference type="GO" id="GO:0031176">
    <property type="term" value="F:endo-1,4-beta-xylanase activity"/>
    <property type="evidence" value="ECO:0007669"/>
    <property type="project" value="UniProtKB-ARBA"/>
</dbReference>
<comment type="similarity">
    <text evidence="1">Belongs to the glycosyl hydrolase 10 (cellulase F) family.</text>
</comment>
<dbReference type="AlphaFoldDB" id="A0A445CRQ3"/>
<evidence type="ECO:0000256" key="1">
    <source>
        <dbReference type="ARBA" id="ARBA00007495"/>
    </source>
</evidence>
<evidence type="ECO:0000313" key="6">
    <source>
        <dbReference type="EMBL" id="RYR53649.1"/>
    </source>
</evidence>
<dbReference type="PANTHER" id="PTHR31490:SF52">
    <property type="entry name" value="ENDO-1,4-BETA-XYLANASE 5-RELATED"/>
    <property type="match status" value="1"/>
</dbReference>
<dbReference type="SUPFAM" id="SSF51445">
    <property type="entry name" value="(Trans)glycosidases"/>
    <property type="match status" value="1"/>
</dbReference>
<reference evidence="6 7" key="1">
    <citation type="submission" date="2019-01" db="EMBL/GenBank/DDBJ databases">
        <title>Sequencing of cultivated peanut Arachis hypogaea provides insights into genome evolution and oil improvement.</title>
        <authorList>
            <person name="Chen X."/>
        </authorList>
    </citation>
    <scope>NUCLEOTIDE SEQUENCE [LARGE SCALE GENOMIC DNA]</scope>
    <source>
        <strain evidence="7">cv. Fuhuasheng</strain>
        <tissue evidence="6">Leaves</tissue>
    </source>
</reference>
<keyword evidence="3" id="KW-0119">Carbohydrate metabolism</keyword>
<dbReference type="InterPro" id="IPR017853">
    <property type="entry name" value="GH"/>
</dbReference>
<dbReference type="Gene3D" id="3.20.20.80">
    <property type="entry name" value="Glycosidases"/>
    <property type="match status" value="2"/>
</dbReference>
<dbReference type="STRING" id="3818.A0A445CRQ3"/>
<dbReference type="PROSITE" id="PS51760">
    <property type="entry name" value="GH10_2"/>
    <property type="match status" value="1"/>
</dbReference>
<dbReference type="GO" id="GO:0000272">
    <property type="term" value="P:polysaccharide catabolic process"/>
    <property type="evidence" value="ECO:0007669"/>
    <property type="project" value="UniProtKB-KW"/>
</dbReference>
<organism evidence="6 7">
    <name type="scientific">Arachis hypogaea</name>
    <name type="common">Peanut</name>
    <dbReference type="NCBI Taxonomy" id="3818"/>
    <lineage>
        <taxon>Eukaryota</taxon>
        <taxon>Viridiplantae</taxon>
        <taxon>Streptophyta</taxon>
        <taxon>Embryophyta</taxon>
        <taxon>Tracheophyta</taxon>
        <taxon>Spermatophyta</taxon>
        <taxon>Magnoliopsida</taxon>
        <taxon>eudicotyledons</taxon>
        <taxon>Gunneridae</taxon>
        <taxon>Pentapetalae</taxon>
        <taxon>rosids</taxon>
        <taxon>fabids</taxon>
        <taxon>Fabales</taxon>
        <taxon>Fabaceae</taxon>
        <taxon>Papilionoideae</taxon>
        <taxon>50 kb inversion clade</taxon>
        <taxon>dalbergioids sensu lato</taxon>
        <taxon>Dalbergieae</taxon>
        <taxon>Pterocarpus clade</taxon>
        <taxon>Arachis</taxon>
    </lineage>
</organism>
<protein>
    <recommendedName>
        <fullName evidence="5">GH10 domain-containing protein</fullName>
    </recommendedName>
</protein>
<feature type="domain" description="GH10" evidence="5">
    <location>
        <begin position="1"/>
        <end position="133"/>
    </location>
</feature>
<proteinExistence type="inferred from homology"/>
<keyword evidence="7" id="KW-1185">Reference proteome</keyword>
<keyword evidence="4" id="KW-0624">Polysaccharide degradation</keyword>
<sequence>MMDFTKENDISVRGHNIFWDNENMQPKWVKSLSLDLLREAVEKRTNYVISSFSEDNLGENDAVEYFSKTYQLDSKPLLFMNEYNNIEYSGDRAISPANYIAKIAKIWSFPGNRGISAAIGLQSHFTARQSNLA</sequence>
<evidence type="ECO:0000256" key="3">
    <source>
        <dbReference type="ARBA" id="ARBA00023277"/>
    </source>
</evidence>
<dbReference type="EMBL" id="SDMP01000006">
    <property type="protein sequence ID" value="RYR53649.1"/>
    <property type="molecule type" value="Genomic_DNA"/>
</dbReference>
<dbReference type="Pfam" id="PF00331">
    <property type="entry name" value="Glyco_hydro_10"/>
    <property type="match status" value="1"/>
</dbReference>
<dbReference type="PANTHER" id="PTHR31490">
    <property type="entry name" value="GLYCOSYL HYDROLASE"/>
    <property type="match status" value="1"/>
</dbReference>
<evidence type="ECO:0000313" key="7">
    <source>
        <dbReference type="Proteomes" id="UP000289738"/>
    </source>
</evidence>
<comment type="caution">
    <text evidence="6">The sequence shown here is derived from an EMBL/GenBank/DDBJ whole genome shotgun (WGS) entry which is preliminary data.</text>
</comment>
<gene>
    <name evidence="6" type="ORF">Ahy_A06g028855</name>
</gene>
<dbReference type="InterPro" id="IPR044846">
    <property type="entry name" value="GH10"/>
</dbReference>
<accession>A0A445CRQ3</accession>
<name>A0A445CRQ3_ARAHY</name>
<evidence type="ECO:0000256" key="4">
    <source>
        <dbReference type="ARBA" id="ARBA00023326"/>
    </source>
</evidence>
<evidence type="ECO:0000256" key="2">
    <source>
        <dbReference type="ARBA" id="ARBA00022801"/>
    </source>
</evidence>
<evidence type="ECO:0000259" key="5">
    <source>
        <dbReference type="PROSITE" id="PS51760"/>
    </source>
</evidence>
<dbReference type="Proteomes" id="UP000289738">
    <property type="component" value="Chromosome A06"/>
</dbReference>
<keyword evidence="2" id="KW-0378">Hydrolase</keyword>